<dbReference type="PRINTS" id="PR00081">
    <property type="entry name" value="GDHRDH"/>
</dbReference>
<dbReference type="EMBL" id="PVZF01000013">
    <property type="protein sequence ID" value="PRY11527.1"/>
    <property type="molecule type" value="Genomic_DNA"/>
</dbReference>
<gene>
    <name evidence="3" type="ORF">CLV37_113151</name>
</gene>
<dbReference type="GO" id="GO:0030497">
    <property type="term" value="P:fatty acid elongation"/>
    <property type="evidence" value="ECO:0007669"/>
    <property type="project" value="TreeGrafter"/>
</dbReference>
<dbReference type="Gene3D" id="3.40.50.720">
    <property type="entry name" value="NAD(P)-binding Rossmann-like Domain"/>
    <property type="match status" value="1"/>
</dbReference>
<evidence type="ECO:0000256" key="1">
    <source>
        <dbReference type="ARBA" id="ARBA00006484"/>
    </source>
</evidence>
<sequence>MTVLDPGTVAVVTGAAGGIGAAVVAAIAAEGVSVACLDRDGADFARVLGTCADAGVRAVGIGVDVRDRDAVRAAVARAGGLGRVRYGVNCAGIDHLQPSGRTSPEDWDRVVDVNLGGVLNSCLAEHEAMREGGSIVNVASVSASVFNRGAEPHAAYSASKAGVVSLSRVLAVEWVGDGVRVNSISPGYTRTEMTDRNPPERNAVLADQVPMGRMATVQEIAAPVVFLLGEGAAYVTGHDLRVDGGLTAW</sequence>
<dbReference type="FunFam" id="3.40.50.720:FF:000084">
    <property type="entry name" value="Short-chain dehydrogenase reductase"/>
    <property type="match status" value="1"/>
</dbReference>
<dbReference type="SUPFAM" id="SSF51735">
    <property type="entry name" value="NAD(P)-binding Rossmann-fold domains"/>
    <property type="match status" value="1"/>
</dbReference>
<dbReference type="PROSITE" id="PS00061">
    <property type="entry name" value="ADH_SHORT"/>
    <property type="match status" value="1"/>
</dbReference>
<dbReference type="PANTHER" id="PTHR42760">
    <property type="entry name" value="SHORT-CHAIN DEHYDROGENASES/REDUCTASES FAMILY MEMBER"/>
    <property type="match status" value="1"/>
</dbReference>
<accession>A0A2T0QYS6</accession>
<dbReference type="Proteomes" id="UP000238083">
    <property type="component" value="Unassembled WGS sequence"/>
</dbReference>
<evidence type="ECO:0000313" key="4">
    <source>
        <dbReference type="Proteomes" id="UP000238083"/>
    </source>
</evidence>
<comment type="similarity">
    <text evidence="1">Belongs to the short-chain dehydrogenases/reductases (SDR) family.</text>
</comment>
<keyword evidence="2" id="KW-0560">Oxidoreductase</keyword>
<keyword evidence="4" id="KW-1185">Reference proteome</keyword>
<dbReference type="InterPro" id="IPR002347">
    <property type="entry name" value="SDR_fam"/>
</dbReference>
<dbReference type="GO" id="GO:0016616">
    <property type="term" value="F:oxidoreductase activity, acting on the CH-OH group of donors, NAD or NADP as acceptor"/>
    <property type="evidence" value="ECO:0007669"/>
    <property type="project" value="TreeGrafter"/>
</dbReference>
<proteinExistence type="inferred from homology"/>
<name>A0A2T0QYS6_9ACTN</name>
<dbReference type="InterPro" id="IPR020904">
    <property type="entry name" value="Sc_DH/Rdtase_CS"/>
</dbReference>
<organism evidence="3 4">
    <name type="scientific">Kineococcus rhizosphaerae</name>
    <dbReference type="NCBI Taxonomy" id="559628"/>
    <lineage>
        <taxon>Bacteria</taxon>
        <taxon>Bacillati</taxon>
        <taxon>Actinomycetota</taxon>
        <taxon>Actinomycetes</taxon>
        <taxon>Kineosporiales</taxon>
        <taxon>Kineosporiaceae</taxon>
        <taxon>Kineococcus</taxon>
    </lineage>
</organism>
<protein>
    <submittedName>
        <fullName evidence="3">NAD(P)-dependent dehydrogenase (Short-subunit alcohol dehydrogenase family)</fullName>
    </submittedName>
</protein>
<comment type="caution">
    <text evidence="3">The sequence shown here is derived from an EMBL/GenBank/DDBJ whole genome shotgun (WGS) entry which is preliminary data.</text>
</comment>
<reference evidence="3 4" key="1">
    <citation type="submission" date="2018-03" db="EMBL/GenBank/DDBJ databases">
        <title>Genomic Encyclopedia of Archaeal and Bacterial Type Strains, Phase II (KMG-II): from individual species to whole genera.</title>
        <authorList>
            <person name="Goeker M."/>
        </authorList>
    </citation>
    <scope>NUCLEOTIDE SEQUENCE [LARGE SCALE GENOMIC DNA]</scope>
    <source>
        <strain evidence="3 4">DSM 19711</strain>
    </source>
</reference>
<dbReference type="PRINTS" id="PR00080">
    <property type="entry name" value="SDRFAMILY"/>
</dbReference>
<dbReference type="PANTHER" id="PTHR42760:SF123">
    <property type="entry name" value="OXIDOREDUCTASE"/>
    <property type="match status" value="1"/>
</dbReference>
<dbReference type="InterPro" id="IPR036291">
    <property type="entry name" value="NAD(P)-bd_dom_sf"/>
</dbReference>
<dbReference type="RefSeq" id="WP_170127431.1">
    <property type="nucleotide sequence ID" value="NZ_PVZF01000013.1"/>
</dbReference>
<dbReference type="Pfam" id="PF13561">
    <property type="entry name" value="adh_short_C2"/>
    <property type="match status" value="1"/>
</dbReference>
<dbReference type="AlphaFoldDB" id="A0A2T0QYS6"/>
<evidence type="ECO:0000256" key="2">
    <source>
        <dbReference type="ARBA" id="ARBA00023002"/>
    </source>
</evidence>
<evidence type="ECO:0000313" key="3">
    <source>
        <dbReference type="EMBL" id="PRY11527.1"/>
    </source>
</evidence>